<name>A0A7Y6EIX1_9SPHN</name>
<sequence length="281" mass="30222">MIDIAPAPALHAIDEDAAWEAFHARDRSADGRFVVAVRTTGIYCRPSCAARRPRREHVRFLDSPQAARAAGFRACLRCLPDAVARDRQAVAAAIAAIDAAETPPPLDRLAAQVGYAPHHFHRLFKRATGVTPAAYARARRTARATQALAAEPSVTAALYEAGYAAPSRFYADSDQRLGMAPGQWRRGGEGVSIVWTVAPSSMGPLLVAMTERGLARVAFEDDERALSQSLPAAELRPADTPTRDRIARIVTATEAPDPLLAEPARRLSFIEAVSRALLDAG</sequence>
<comment type="caution">
    <text evidence="8">The sequence shown here is derived from an EMBL/GenBank/DDBJ whole genome shotgun (WGS) entry which is preliminary data.</text>
</comment>
<evidence type="ECO:0000256" key="5">
    <source>
        <dbReference type="ARBA" id="ARBA00023159"/>
    </source>
</evidence>
<keyword evidence="5" id="KW-0010">Activator</keyword>
<dbReference type="AlphaFoldDB" id="A0A7Y6EIX1"/>
<dbReference type="SUPFAM" id="SSF57884">
    <property type="entry name" value="Ada DNA repair protein, N-terminal domain (N-Ada 10)"/>
    <property type="match status" value="1"/>
</dbReference>
<keyword evidence="4" id="KW-0238">DNA-binding</keyword>
<dbReference type="SMART" id="SM00342">
    <property type="entry name" value="HTH_ARAC"/>
    <property type="match status" value="1"/>
</dbReference>
<dbReference type="GO" id="GO:0032259">
    <property type="term" value="P:methylation"/>
    <property type="evidence" value="ECO:0007669"/>
    <property type="project" value="UniProtKB-KW"/>
</dbReference>
<evidence type="ECO:0000256" key="6">
    <source>
        <dbReference type="ARBA" id="ARBA00023163"/>
    </source>
</evidence>
<evidence type="ECO:0000256" key="1">
    <source>
        <dbReference type="ARBA" id="ARBA00001947"/>
    </source>
</evidence>
<dbReference type="Gene3D" id="3.30.160.70">
    <property type="entry name" value="Methylated DNA-protein cysteine methyltransferase domain"/>
    <property type="match status" value="1"/>
</dbReference>
<evidence type="ECO:0000256" key="4">
    <source>
        <dbReference type="ARBA" id="ARBA00023125"/>
    </source>
</evidence>
<dbReference type="InterPro" id="IPR036631">
    <property type="entry name" value="MGMT_N_sf"/>
</dbReference>
<dbReference type="GO" id="GO:0003908">
    <property type="term" value="F:methylated-DNA-[protein]-cysteine S-methyltransferase activity"/>
    <property type="evidence" value="ECO:0007669"/>
    <property type="project" value="InterPro"/>
</dbReference>
<keyword evidence="9" id="KW-1185">Reference proteome</keyword>
<dbReference type="InterPro" id="IPR018060">
    <property type="entry name" value="HTH_AraC"/>
</dbReference>
<evidence type="ECO:0000256" key="3">
    <source>
        <dbReference type="ARBA" id="ARBA00023015"/>
    </source>
</evidence>
<dbReference type="InterPro" id="IPR009057">
    <property type="entry name" value="Homeodomain-like_sf"/>
</dbReference>
<dbReference type="Gene3D" id="1.10.10.60">
    <property type="entry name" value="Homeodomain-like"/>
    <property type="match status" value="1"/>
</dbReference>
<organism evidence="8 9">
    <name type="scientific">Sphingomonas zeae</name>
    <dbReference type="NCBI Taxonomy" id="1646122"/>
    <lineage>
        <taxon>Bacteria</taxon>
        <taxon>Pseudomonadati</taxon>
        <taxon>Pseudomonadota</taxon>
        <taxon>Alphaproteobacteria</taxon>
        <taxon>Sphingomonadales</taxon>
        <taxon>Sphingomonadaceae</taxon>
        <taxon>Sphingomonas</taxon>
    </lineage>
</organism>
<dbReference type="RefSeq" id="WP_175314195.1">
    <property type="nucleotide sequence ID" value="NZ_CBCRYR010000037.1"/>
</dbReference>
<dbReference type="Pfam" id="PF02870">
    <property type="entry name" value="Methyltransf_1N"/>
    <property type="match status" value="1"/>
</dbReference>
<dbReference type="Gene3D" id="3.40.10.10">
    <property type="entry name" value="DNA Methylphosphotriester Repair Domain"/>
    <property type="match status" value="1"/>
</dbReference>
<dbReference type="InterPro" id="IPR004026">
    <property type="entry name" value="Ada_DNA_repair_Zn-bd"/>
</dbReference>
<comment type="cofactor">
    <cofactor evidence="1">
        <name>Zn(2+)</name>
        <dbReference type="ChEBI" id="CHEBI:29105"/>
    </cofactor>
</comment>
<dbReference type="Pfam" id="PF12833">
    <property type="entry name" value="HTH_18"/>
    <property type="match status" value="1"/>
</dbReference>
<dbReference type="InterPro" id="IPR035451">
    <property type="entry name" value="Ada-like_dom_sf"/>
</dbReference>
<feature type="domain" description="HTH araC/xylS-type" evidence="7">
    <location>
        <begin position="106"/>
        <end position="187"/>
    </location>
</feature>
<keyword evidence="6" id="KW-0804">Transcription</keyword>
<gene>
    <name evidence="8" type="ORF">HP438_18810</name>
</gene>
<evidence type="ECO:0000313" key="9">
    <source>
        <dbReference type="Proteomes" id="UP000536441"/>
    </source>
</evidence>
<dbReference type="SUPFAM" id="SSF53155">
    <property type="entry name" value="Methylated DNA-protein cysteine methyltransferase domain"/>
    <property type="match status" value="1"/>
</dbReference>
<dbReference type="Proteomes" id="UP000536441">
    <property type="component" value="Unassembled WGS sequence"/>
</dbReference>
<dbReference type="GO" id="GO:0043565">
    <property type="term" value="F:sequence-specific DNA binding"/>
    <property type="evidence" value="ECO:0007669"/>
    <property type="project" value="InterPro"/>
</dbReference>
<protein>
    <submittedName>
        <fullName evidence="8">Helix-turn-helix domain-containing protein</fullName>
    </submittedName>
</protein>
<reference evidence="8 9" key="1">
    <citation type="submission" date="2020-05" db="EMBL/GenBank/DDBJ databases">
        <title>Genome Sequencing of Type Strains.</title>
        <authorList>
            <person name="Lemaire J.F."/>
            <person name="Inderbitzin P."/>
            <person name="Gregorio O.A."/>
            <person name="Collins S.B."/>
            <person name="Wespe N."/>
            <person name="Knight-Connoni V."/>
        </authorList>
    </citation>
    <scope>NUCLEOTIDE SEQUENCE [LARGE SCALE GENOMIC DNA]</scope>
    <source>
        <strain evidence="8 9">DSM 100049</strain>
    </source>
</reference>
<keyword evidence="2" id="KW-0489">Methyltransferase</keyword>
<dbReference type="SUPFAM" id="SSF46689">
    <property type="entry name" value="Homeodomain-like"/>
    <property type="match status" value="1"/>
</dbReference>
<dbReference type="PANTHER" id="PTHR46796">
    <property type="entry name" value="HTH-TYPE TRANSCRIPTIONAL ACTIVATOR RHAS-RELATED"/>
    <property type="match status" value="1"/>
</dbReference>
<keyword evidence="2" id="KW-0808">Transferase</keyword>
<dbReference type="GO" id="GO:0003700">
    <property type="term" value="F:DNA-binding transcription factor activity"/>
    <property type="evidence" value="ECO:0007669"/>
    <property type="project" value="InterPro"/>
</dbReference>
<evidence type="ECO:0000313" key="8">
    <source>
        <dbReference type="EMBL" id="NUU49025.1"/>
    </source>
</evidence>
<dbReference type="InterPro" id="IPR008332">
    <property type="entry name" value="MethylG_MeTrfase_N"/>
</dbReference>
<dbReference type="GO" id="GO:0006281">
    <property type="term" value="P:DNA repair"/>
    <property type="evidence" value="ECO:0007669"/>
    <property type="project" value="InterPro"/>
</dbReference>
<proteinExistence type="predicted"/>
<dbReference type="EMBL" id="JABMCH010000071">
    <property type="protein sequence ID" value="NUU49025.1"/>
    <property type="molecule type" value="Genomic_DNA"/>
</dbReference>
<dbReference type="GO" id="GO:0008270">
    <property type="term" value="F:zinc ion binding"/>
    <property type="evidence" value="ECO:0007669"/>
    <property type="project" value="InterPro"/>
</dbReference>
<dbReference type="InterPro" id="IPR050204">
    <property type="entry name" value="AraC_XylS_family_regulators"/>
</dbReference>
<evidence type="ECO:0000256" key="2">
    <source>
        <dbReference type="ARBA" id="ARBA00022603"/>
    </source>
</evidence>
<accession>A0A7Y6EIX1</accession>
<dbReference type="Pfam" id="PF02805">
    <property type="entry name" value="Ada_Zn_binding"/>
    <property type="match status" value="1"/>
</dbReference>
<dbReference type="PROSITE" id="PS01124">
    <property type="entry name" value="HTH_ARAC_FAMILY_2"/>
    <property type="match status" value="1"/>
</dbReference>
<keyword evidence="3" id="KW-0805">Transcription regulation</keyword>
<evidence type="ECO:0000259" key="7">
    <source>
        <dbReference type="PROSITE" id="PS01124"/>
    </source>
</evidence>